<evidence type="ECO:0000313" key="1">
    <source>
        <dbReference type="EMBL" id="DAE04372.1"/>
    </source>
</evidence>
<dbReference type="EMBL" id="BK015386">
    <property type="protein sequence ID" value="DAE04372.1"/>
    <property type="molecule type" value="Genomic_DNA"/>
</dbReference>
<name>A0A8S5PDS6_9CAUD</name>
<reference evidence="1" key="1">
    <citation type="journal article" date="2021" name="Proc. Natl. Acad. Sci. U.S.A.">
        <title>A Catalog of Tens of Thousands of Viruses from Human Metagenomes Reveals Hidden Associations with Chronic Diseases.</title>
        <authorList>
            <person name="Tisza M.J."/>
            <person name="Buck C.B."/>
        </authorList>
    </citation>
    <scope>NUCLEOTIDE SEQUENCE</scope>
    <source>
        <strain evidence="1">Ctc6d98</strain>
    </source>
</reference>
<sequence>MYSDTVTVFNRYESSLGDTWYPTVIAGVDLNIDKAAILAKYGAESQDKAVLHIKYTKTDGGIYVAGKKWLSPKEWDRQTNDLLPKTITFTSEGEDSDFFMWGKYDTAPVSDADFDKYDGFYNYMLKKHDYVFTVSSAALYTVIPHFEILGR</sequence>
<accession>A0A8S5PDS6</accession>
<protein>
    <submittedName>
        <fullName evidence="1">Uncharacterized protein</fullName>
    </submittedName>
</protein>
<proteinExistence type="predicted"/>
<organism evidence="1">
    <name type="scientific">Siphoviridae sp. ctc6d98</name>
    <dbReference type="NCBI Taxonomy" id="2825569"/>
    <lineage>
        <taxon>Viruses</taxon>
        <taxon>Duplodnaviria</taxon>
        <taxon>Heunggongvirae</taxon>
        <taxon>Uroviricota</taxon>
        <taxon>Caudoviricetes</taxon>
    </lineage>
</organism>